<evidence type="ECO:0000313" key="3">
    <source>
        <dbReference type="Proteomes" id="UP001304895"/>
    </source>
</evidence>
<dbReference type="PANTHER" id="PTHR12475">
    <property type="match status" value="1"/>
</dbReference>
<reference evidence="2" key="1">
    <citation type="journal article" date="2023" name="Mol. Phylogenet. Evol.">
        <title>Genome-scale phylogeny and comparative genomics of the fungal order Sordariales.</title>
        <authorList>
            <person name="Hensen N."/>
            <person name="Bonometti L."/>
            <person name="Westerberg I."/>
            <person name="Brannstrom I.O."/>
            <person name="Guillou S."/>
            <person name="Cros-Aarteil S."/>
            <person name="Calhoun S."/>
            <person name="Haridas S."/>
            <person name="Kuo A."/>
            <person name="Mondo S."/>
            <person name="Pangilinan J."/>
            <person name="Riley R."/>
            <person name="LaButti K."/>
            <person name="Andreopoulos B."/>
            <person name="Lipzen A."/>
            <person name="Chen C."/>
            <person name="Yan M."/>
            <person name="Daum C."/>
            <person name="Ng V."/>
            <person name="Clum A."/>
            <person name="Steindorff A."/>
            <person name="Ohm R.A."/>
            <person name="Martin F."/>
            <person name="Silar P."/>
            <person name="Natvig D.O."/>
            <person name="Lalanne C."/>
            <person name="Gautier V."/>
            <person name="Ament-Velasquez S.L."/>
            <person name="Kruys A."/>
            <person name="Hutchinson M.I."/>
            <person name="Powell A.J."/>
            <person name="Barry K."/>
            <person name="Miller A.N."/>
            <person name="Grigoriev I.V."/>
            <person name="Debuchy R."/>
            <person name="Gladieux P."/>
            <person name="Hiltunen Thoren M."/>
            <person name="Johannesson H."/>
        </authorList>
    </citation>
    <scope>NUCLEOTIDE SEQUENCE</scope>
    <source>
        <strain evidence="2">CBS 123565</strain>
    </source>
</reference>
<comment type="similarity">
    <text evidence="1">Belongs to the lcsJ thioesterase family.</text>
</comment>
<accession>A0AAN6ZIS2</accession>
<dbReference type="InterPro" id="IPR029069">
    <property type="entry name" value="HotDog_dom_sf"/>
</dbReference>
<name>A0AAN6ZIS2_9PEZI</name>
<dbReference type="SUPFAM" id="SSF54637">
    <property type="entry name" value="Thioesterase/thiol ester dehydrase-isomerase"/>
    <property type="match status" value="1"/>
</dbReference>
<dbReference type="PANTHER" id="PTHR12475:SF4">
    <property type="entry name" value="PROTEIN THEM6"/>
    <property type="match status" value="1"/>
</dbReference>
<comment type="caution">
    <text evidence="2">The sequence shown here is derived from an EMBL/GenBank/DDBJ whole genome shotgun (WGS) entry which is preliminary data.</text>
</comment>
<dbReference type="EMBL" id="MU853401">
    <property type="protein sequence ID" value="KAK4138966.1"/>
    <property type="molecule type" value="Genomic_DNA"/>
</dbReference>
<dbReference type="InterPro" id="IPR051490">
    <property type="entry name" value="THEM6_lcsJ_thioesterase"/>
</dbReference>
<proteinExistence type="inferred from homology"/>
<keyword evidence="3" id="KW-1185">Reference proteome</keyword>
<sequence>MGVGTLSLFYPVFLPASAAAMAYAGHRALYVDWRTVITQFLTGPGRTSRIALVLFVLLNWKSMPLAWTVRIFHAFVYHVLRRPKALTQRALFHYSVTSSRTSLLETDYNFHKSNSTYFADLDVSRSHLVTHLLGPSIPVLADNAKNKLVRDKDGNLIKGSFGMGLGAVFCSFRKEIAPLQGYEMWSRILAWDRKWLYIVTHFVVKGKVRPTAWDGKRMGPTRSRVVKADGDGDAAAAAAAAEDDWSKYVIATAVSKYVFKLGRFTVHPALALQAAEMLPERPGTGWVSGETGTGTPEELDPDLDEVDEEGEWDWKRVELERVRGMEYAEHFAALDGTNSLFDGGEDGAIGRFPLG</sequence>
<reference evidence="2" key="2">
    <citation type="submission" date="2023-05" db="EMBL/GenBank/DDBJ databases">
        <authorList>
            <consortium name="Lawrence Berkeley National Laboratory"/>
            <person name="Steindorff A."/>
            <person name="Hensen N."/>
            <person name="Bonometti L."/>
            <person name="Westerberg I."/>
            <person name="Brannstrom I.O."/>
            <person name="Guillou S."/>
            <person name="Cros-Aarteil S."/>
            <person name="Calhoun S."/>
            <person name="Haridas S."/>
            <person name="Kuo A."/>
            <person name="Mondo S."/>
            <person name="Pangilinan J."/>
            <person name="Riley R."/>
            <person name="Labutti K."/>
            <person name="Andreopoulos B."/>
            <person name="Lipzen A."/>
            <person name="Chen C."/>
            <person name="Yanf M."/>
            <person name="Daum C."/>
            <person name="Ng V."/>
            <person name="Clum A."/>
            <person name="Ohm R."/>
            <person name="Martin F."/>
            <person name="Silar P."/>
            <person name="Natvig D."/>
            <person name="Lalanne C."/>
            <person name="Gautier V."/>
            <person name="Ament-Velasquez S.L."/>
            <person name="Kruys A."/>
            <person name="Hutchinson M.I."/>
            <person name="Powell A.J."/>
            <person name="Barry K."/>
            <person name="Miller A.N."/>
            <person name="Grigoriev I.V."/>
            <person name="Debuchy R."/>
            <person name="Gladieux P."/>
            <person name="Thoren M.H."/>
            <person name="Johannesson H."/>
        </authorList>
    </citation>
    <scope>NUCLEOTIDE SEQUENCE</scope>
    <source>
        <strain evidence="2">CBS 123565</strain>
    </source>
</reference>
<organism evidence="2 3">
    <name type="scientific">Trichocladium antarcticum</name>
    <dbReference type="NCBI Taxonomy" id="1450529"/>
    <lineage>
        <taxon>Eukaryota</taxon>
        <taxon>Fungi</taxon>
        <taxon>Dikarya</taxon>
        <taxon>Ascomycota</taxon>
        <taxon>Pezizomycotina</taxon>
        <taxon>Sordariomycetes</taxon>
        <taxon>Sordariomycetidae</taxon>
        <taxon>Sordariales</taxon>
        <taxon>Chaetomiaceae</taxon>
        <taxon>Trichocladium</taxon>
    </lineage>
</organism>
<evidence type="ECO:0000256" key="1">
    <source>
        <dbReference type="ARBA" id="ARBA00038476"/>
    </source>
</evidence>
<gene>
    <name evidence="2" type="ORF">BT67DRAFT_438266</name>
</gene>
<dbReference type="Proteomes" id="UP001304895">
    <property type="component" value="Unassembled WGS sequence"/>
</dbReference>
<dbReference type="AlphaFoldDB" id="A0AAN6ZIS2"/>
<evidence type="ECO:0008006" key="4">
    <source>
        <dbReference type="Google" id="ProtNLM"/>
    </source>
</evidence>
<evidence type="ECO:0000313" key="2">
    <source>
        <dbReference type="EMBL" id="KAK4138966.1"/>
    </source>
</evidence>
<protein>
    <recommendedName>
        <fullName evidence="4">Capsule polysaccharide biosynthesis protein</fullName>
    </recommendedName>
</protein>